<accession>A0A3N2AX88</accession>
<comment type="similarity">
    <text evidence="2">Belongs to the glycosyltransferase 2 family.</text>
</comment>
<evidence type="ECO:0000256" key="3">
    <source>
        <dbReference type="ARBA" id="ARBA00022676"/>
    </source>
</evidence>
<reference evidence="6 7" key="1">
    <citation type="submission" date="2018-11" db="EMBL/GenBank/DDBJ databases">
        <title>Sequencing the genomes of 1000 actinobacteria strains.</title>
        <authorList>
            <person name="Klenk H.-P."/>
        </authorList>
    </citation>
    <scope>NUCLEOTIDE SEQUENCE [LARGE SCALE GENOMIC DNA]</scope>
    <source>
        <strain evidence="6 7">DSM 9580</strain>
    </source>
</reference>
<evidence type="ECO:0000313" key="6">
    <source>
        <dbReference type="EMBL" id="ROR67382.1"/>
    </source>
</evidence>
<keyword evidence="4 6" id="KW-0808">Transferase</keyword>
<evidence type="ECO:0000259" key="5">
    <source>
        <dbReference type="Pfam" id="PF00535"/>
    </source>
</evidence>
<dbReference type="AlphaFoldDB" id="A0A3N2AX88"/>
<dbReference type="CDD" id="cd00761">
    <property type="entry name" value="Glyco_tranf_GTA_type"/>
    <property type="match status" value="1"/>
</dbReference>
<evidence type="ECO:0000256" key="4">
    <source>
        <dbReference type="ARBA" id="ARBA00022679"/>
    </source>
</evidence>
<evidence type="ECO:0000256" key="1">
    <source>
        <dbReference type="ARBA" id="ARBA00004776"/>
    </source>
</evidence>
<dbReference type="InterPro" id="IPR001173">
    <property type="entry name" value="Glyco_trans_2-like"/>
</dbReference>
<dbReference type="PANTHER" id="PTHR43179">
    <property type="entry name" value="RHAMNOSYLTRANSFERASE WBBL"/>
    <property type="match status" value="1"/>
</dbReference>
<gene>
    <name evidence="6" type="ORF">EDD26_2793</name>
</gene>
<dbReference type="EMBL" id="RKHJ01000001">
    <property type="protein sequence ID" value="ROR67382.1"/>
    <property type="molecule type" value="Genomic_DNA"/>
</dbReference>
<protein>
    <submittedName>
        <fullName evidence="6">Glycosyl transferase family 2</fullName>
    </submittedName>
</protein>
<dbReference type="Pfam" id="PF00535">
    <property type="entry name" value="Glycos_transf_2"/>
    <property type="match status" value="1"/>
</dbReference>
<proteinExistence type="inferred from homology"/>
<evidence type="ECO:0000313" key="7">
    <source>
        <dbReference type="Proteomes" id="UP000275456"/>
    </source>
</evidence>
<dbReference type="OrthoDB" id="3180470at2"/>
<dbReference type="GO" id="GO:0016757">
    <property type="term" value="F:glycosyltransferase activity"/>
    <property type="evidence" value="ECO:0007669"/>
    <property type="project" value="UniProtKB-KW"/>
</dbReference>
<keyword evidence="7" id="KW-1185">Reference proteome</keyword>
<organism evidence="6 7">
    <name type="scientific">Agrococcus jenensis</name>
    <dbReference type="NCBI Taxonomy" id="46353"/>
    <lineage>
        <taxon>Bacteria</taxon>
        <taxon>Bacillati</taxon>
        <taxon>Actinomycetota</taxon>
        <taxon>Actinomycetes</taxon>
        <taxon>Micrococcales</taxon>
        <taxon>Microbacteriaceae</taxon>
        <taxon>Agrococcus</taxon>
    </lineage>
</organism>
<feature type="domain" description="Glycosyltransferase 2-like" evidence="5">
    <location>
        <begin position="17"/>
        <end position="161"/>
    </location>
</feature>
<evidence type="ECO:0000256" key="2">
    <source>
        <dbReference type="ARBA" id="ARBA00006739"/>
    </source>
</evidence>
<sequence>MSAADPAGAGAGPAVLVAVPTFRRAELLPDLIEAIRLEMAAIALPSRILLVDNDPDRSAEEPAAVLGVGHLHEPVPGIAATRQAALDAAADHELVVMIDDDLVPEPGWLGGLVDAWTQHRPAVVMGYVRYVWPEGTDPWVAGGGFLRRSLIPTGTRLADLKTGNVLVDVAQVRALDVRFDVSLGLSGGSDVQFGRDLIDHGGVIVASAESVARDDIAAARTTRAFVRRRAICQGQVRARLYTRADSTGARIAKRAGFLVGGLVRVPAFAAGETLARVRGDVAASATFRRRRWFAQGRIQGALGLDEFEYARPAAAASA</sequence>
<dbReference type="SUPFAM" id="SSF53448">
    <property type="entry name" value="Nucleotide-diphospho-sugar transferases"/>
    <property type="match status" value="1"/>
</dbReference>
<comment type="pathway">
    <text evidence="1">Cell wall biogenesis; cell wall polysaccharide biosynthesis.</text>
</comment>
<keyword evidence="3" id="KW-0328">Glycosyltransferase</keyword>
<name>A0A3N2AX88_9MICO</name>
<comment type="caution">
    <text evidence="6">The sequence shown here is derived from an EMBL/GenBank/DDBJ whole genome shotgun (WGS) entry which is preliminary data.</text>
</comment>
<dbReference type="Gene3D" id="3.90.550.10">
    <property type="entry name" value="Spore Coat Polysaccharide Biosynthesis Protein SpsA, Chain A"/>
    <property type="match status" value="1"/>
</dbReference>
<dbReference type="PANTHER" id="PTHR43179:SF12">
    <property type="entry name" value="GALACTOFURANOSYLTRANSFERASE GLFT2"/>
    <property type="match status" value="1"/>
</dbReference>
<dbReference type="InterPro" id="IPR029044">
    <property type="entry name" value="Nucleotide-diphossugar_trans"/>
</dbReference>
<dbReference type="Proteomes" id="UP000275456">
    <property type="component" value="Unassembled WGS sequence"/>
</dbReference>
<dbReference type="RefSeq" id="WP_123698251.1">
    <property type="nucleotide sequence ID" value="NZ_RKHJ01000001.1"/>
</dbReference>